<proteinExistence type="predicted"/>
<keyword evidence="1" id="KW-0732">Signal</keyword>
<dbReference type="AlphaFoldDB" id="A0A2M4C747"/>
<name>A0A2M4C747_9DIPT</name>
<dbReference type="EMBL" id="GGFJ01011810">
    <property type="protein sequence ID" value="MBW60951.1"/>
    <property type="molecule type" value="Transcribed_RNA"/>
</dbReference>
<organism evidence="2">
    <name type="scientific">Anopheles marajoara</name>
    <dbReference type="NCBI Taxonomy" id="58244"/>
    <lineage>
        <taxon>Eukaryota</taxon>
        <taxon>Metazoa</taxon>
        <taxon>Ecdysozoa</taxon>
        <taxon>Arthropoda</taxon>
        <taxon>Hexapoda</taxon>
        <taxon>Insecta</taxon>
        <taxon>Pterygota</taxon>
        <taxon>Neoptera</taxon>
        <taxon>Endopterygota</taxon>
        <taxon>Diptera</taxon>
        <taxon>Nematocera</taxon>
        <taxon>Culicoidea</taxon>
        <taxon>Culicidae</taxon>
        <taxon>Anophelinae</taxon>
        <taxon>Anopheles</taxon>
    </lineage>
</organism>
<accession>A0A2M4C747</accession>
<feature type="signal peptide" evidence="1">
    <location>
        <begin position="1"/>
        <end position="17"/>
    </location>
</feature>
<evidence type="ECO:0000256" key="1">
    <source>
        <dbReference type="SAM" id="SignalP"/>
    </source>
</evidence>
<reference evidence="2" key="1">
    <citation type="submission" date="2018-01" db="EMBL/GenBank/DDBJ databases">
        <title>An insight into the sialome of Amazonian anophelines.</title>
        <authorList>
            <person name="Ribeiro J.M."/>
            <person name="Scarpassa V."/>
            <person name="Calvo E."/>
        </authorList>
    </citation>
    <scope>NUCLEOTIDE SEQUENCE</scope>
    <source>
        <tissue evidence="2">Salivary glands</tissue>
    </source>
</reference>
<sequence length="140" mass="15407">MVFCSMLLLLLFPLALGEPRDSPLFAGPANIIATISQTIGMMYTNRIGSANSEGSDRAHSRHSLLHPVYQIRSDRQSDSATQEHYRIVDDTLQRARHSERKGFLFTSLSSFLCSMDGDNDCLERASLRTAAAAATVADET</sequence>
<feature type="chain" id="PRO_5014597753" evidence="1">
    <location>
        <begin position="18"/>
        <end position="140"/>
    </location>
</feature>
<evidence type="ECO:0000313" key="2">
    <source>
        <dbReference type="EMBL" id="MBW60951.1"/>
    </source>
</evidence>
<protein>
    <submittedName>
        <fullName evidence="2">Putative secreted protein</fullName>
    </submittedName>
</protein>